<name>A0A6N0HQZ8_9GAMM</name>
<dbReference type="PANTHER" id="PTHR42739">
    <property type="entry name" value="MALATE SYNTHASE G"/>
    <property type="match status" value="1"/>
</dbReference>
<keyword evidence="3" id="KW-1185">Reference proteome</keyword>
<dbReference type="InterPro" id="IPR006253">
    <property type="entry name" value="Malate_synthG"/>
</dbReference>
<dbReference type="SUPFAM" id="SSF51645">
    <property type="entry name" value="Malate synthase G"/>
    <property type="match status" value="1"/>
</dbReference>
<dbReference type="EMBL" id="CP054490">
    <property type="protein sequence ID" value="QKQ24785.1"/>
    <property type="molecule type" value="Genomic_DNA"/>
</dbReference>
<evidence type="ECO:0000313" key="2">
    <source>
        <dbReference type="EMBL" id="QKQ24785.1"/>
    </source>
</evidence>
<dbReference type="AlphaFoldDB" id="A0A6N0HQZ8"/>
<protein>
    <recommendedName>
        <fullName evidence="1">Malate synthase C-terminal domain-containing protein</fullName>
    </recommendedName>
</protein>
<evidence type="ECO:0000313" key="3">
    <source>
        <dbReference type="Proteomes" id="UP000509429"/>
    </source>
</evidence>
<dbReference type="PANTHER" id="PTHR42739:SF1">
    <property type="entry name" value="MALATE SYNTHASE G"/>
    <property type="match status" value="1"/>
</dbReference>
<proteinExistence type="predicted"/>
<dbReference type="InterPro" id="IPR044856">
    <property type="entry name" value="Malate_synth_C_sf"/>
</dbReference>
<feature type="domain" description="Malate synthase C-terminal" evidence="1">
    <location>
        <begin position="18"/>
        <end position="98"/>
    </location>
</feature>
<dbReference type="GO" id="GO:0005829">
    <property type="term" value="C:cytosol"/>
    <property type="evidence" value="ECO:0007669"/>
    <property type="project" value="TreeGrafter"/>
</dbReference>
<dbReference type="GO" id="GO:0004474">
    <property type="term" value="F:malate synthase activity"/>
    <property type="evidence" value="ECO:0007669"/>
    <property type="project" value="InterPro"/>
</dbReference>
<dbReference type="GO" id="GO:0006097">
    <property type="term" value="P:glyoxylate cycle"/>
    <property type="evidence" value="ECO:0007669"/>
    <property type="project" value="InterPro"/>
</dbReference>
<accession>A0A6N0HQZ8</accession>
<evidence type="ECO:0000259" key="1">
    <source>
        <dbReference type="Pfam" id="PF20659"/>
    </source>
</evidence>
<dbReference type="Pfam" id="PF20659">
    <property type="entry name" value="MS_C"/>
    <property type="match status" value="1"/>
</dbReference>
<dbReference type="GO" id="GO:0009436">
    <property type="term" value="P:glyoxylate catabolic process"/>
    <property type="evidence" value="ECO:0007669"/>
    <property type="project" value="TreeGrafter"/>
</dbReference>
<dbReference type="Gene3D" id="1.20.1220.12">
    <property type="entry name" value="Malate synthase, domain III"/>
    <property type="match status" value="1"/>
</dbReference>
<organism evidence="2 3">
    <name type="scientific">Candidatus Ruthia endofausta</name>
    <dbReference type="NCBI Taxonomy" id="2738852"/>
    <lineage>
        <taxon>Bacteria</taxon>
        <taxon>Pseudomonadati</taxon>
        <taxon>Pseudomonadota</taxon>
        <taxon>Gammaproteobacteria</taxon>
        <taxon>Candidatus Pseudothioglobaceae</taxon>
        <taxon>Candidatus Ruthturnera</taxon>
    </lineage>
</organism>
<dbReference type="InterPro" id="IPR011076">
    <property type="entry name" value="Malate_synth_sf"/>
</dbReference>
<dbReference type="GO" id="GO:0000287">
    <property type="term" value="F:magnesium ion binding"/>
    <property type="evidence" value="ECO:0007669"/>
    <property type="project" value="TreeGrafter"/>
</dbReference>
<dbReference type="InterPro" id="IPR048355">
    <property type="entry name" value="MS_C"/>
</dbReference>
<gene>
    <name evidence="2" type="ORF">HUE58_02490</name>
</gene>
<dbReference type="Proteomes" id="UP000509429">
    <property type="component" value="Chromosome"/>
</dbReference>
<sequence>MSHFADEWQYQINYNDAIQKELNNNTQSILGYVVKWINQGIGCSKVQDINHIGLMEDRATFQIFSQHIANWIEYKICSKVQVEKTFRTMTIVVDQQNKNGSYYVSMAPLSMLAIHFKQL</sequence>
<reference evidence="2 3" key="1">
    <citation type="submission" date="2020-05" db="EMBL/GenBank/DDBJ databases">
        <title>Horizontal transmission and recombination maintain forever young bacterial symbiont genomes.</title>
        <authorList>
            <person name="Russell S.L."/>
            <person name="Pepper-Tunick E."/>
            <person name="Svedberg J."/>
            <person name="Byrne A."/>
            <person name="Ruelas Castillo J."/>
            <person name="Vollmers C."/>
            <person name="Beinart R.A."/>
            <person name="Corbett-Detig R."/>
        </authorList>
    </citation>
    <scope>NUCLEOTIDE SEQUENCE [LARGE SCALE GENOMIC DNA]</scope>
    <source>
        <strain evidence="2">JDF_Ridge</strain>
    </source>
</reference>
<dbReference type="KEGG" id="reo:HUE58_02490"/>